<organism evidence="5 6">
    <name type="scientific">Rhodotorula paludigena</name>
    <dbReference type="NCBI Taxonomy" id="86838"/>
    <lineage>
        <taxon>Eukaryota</taxon>
        <taxon>Fungi</taxon>
        <taxon>Dikarya</taxon>
        <taxon>Basidiomycota</taxon>
        <taxon>Pucciniomycotina</taxon>
        <taxon>Microbotryomycetes</taxon>
        <taxon>Sporidiobolales</taxon>
        <taxon>Sporidiobolaceae</taxon>
        <taxon>Rhodotorula</taxon>
    </lineage>
</organism>
<dbReference type="PANTHER" id="PTHR43918">
    <property type="entry name" value="ACETYLCHOLINESTERASE"/>
    <property type="match status" value="1"/>
</dbReference>
<comment type="caution">
    <text evidence="5">The sequence shown here is derived from an EMBL/GenBank/DDBJ whole genome shotgun (WGS) entry which is preliminary data.</text>
</comment>
<dbReference type="Proteomes" id="UP001342314">
    <property type="component" value="Unassembled WGS sequence"/>
</dbReference>
<dbReference type="PANTHER" id="PTHR43918:SF4">
    <property type="entry name" value="CARBOXYLIC ESTER HYDROLASE"/>
    <property type="match status" value="1"/>
</dbReference>
<comment type="similarity">
    <text evidence="1 3">Belongs to the type-B carboxylesterase/lipase family.</text>
</comment>
<evidence type="ECO:0000256" key="1">
    <source>
        <dbReference type="ARBA" id="ARBA00005964"/>
    </source>
</evidence>
<reference evidence="5 6" key="1">
    <citation type="submission" date="2021-12" db="EMBL/GenBank/DDBJ databases">
        <title>High titer production of polyol ester of fatty acids by Rhodotorula paludigena BS15 towards product separation-free biomass refinery.</title>
        <authorList>
            <person name="Mano J."/>
            <person name="Ono H."/>
            <person name="Tanaka T."/>
            <person name="Naito K."/>
            <person name="Sushida H."/>
            <person name="Ike M."/>
            <person name="Tokuyasu K."/>
            <person name="Kitaoka M."/>
        </authorList>
    </citation>
    <scope>NUCLEOTIDE SEQUENCE [LARGE SCALE GENOMIC DNA]</scope>
    <source>
        <strain evidence="5 6">BS15</strain>
    </source>
</reference>
<dbReference type="InterPro" id="IPR019826">
    <property type="entry name" value="Carboxylesterase_B_AS"/>
</dbReference>
<dbReference type="EMBL" id="BQKY01000013">
    <property type="protein sequence ID" value="GJN93304.1"/>
    <property type="molecule type" value="Genomic_DNA"/>
</dbReference>
<dbReference type="Gene3D" id="3.40.50.1820">
    <property type="entry name" value="alpha/beta hydrolase"/>
    <property type="match status" value="1"/>
</dbReference>
<keyword evidence="2 3" id="KW-0378">Hydrolase</keyword>
<dbReference type="PROSITE" id="PS00941">
    <property type="entry name" value="CARBOXYLESTERASE_B_2"/>
    <property type="match status" value="1"/>
</dbReference>
<dbReference type="InterPro" id="IPR019819">
    <property type="entry name" value="Carboxylesterase_B_CS"/>
</dbReference>
<evidence type="ECO:0000259" key="4">
    <source>
        <dbReference type="Pfam" id="PF00135"/>
    </source>
</evidence>
<feature type="domain" description="Carboxylesterase type B" evidence="4">
    <location>
        <begin position="2"/>
        <end position="476"/>
    </location>
</feature>
<dbReference type="Pfam" id="PF00135">
    <property type="entry name" value="COesterase"/>
    <property type="match status" value="1"/>
</dbReference>
<proteinExistence type="inferred from homology"/>
<dbReference type="PROSITE" id="PS00122">
    <property type="entry name" value="CARBOXYLESTERASE_B_1"/>
    <property type="match status" value="1"/>
</dbReference>
<dbReference type="InterPro" id="IPR029058">
    <property type="entry name" value="AB_hydrolase_fold"/>
</dbReference>
<sequence length="506" mass="54495">MVSPFLGIPYAQPPVGDLRLRRSRVLDSQFDGGKYEAKEYSPFCPGIGGDNVGFEQSEDCLTINVLRPAGTTENDALPVGFWIYGGGFQMGGNADQRYNGSYMLQRAVEMDKPFVYVQVNYRTSSLGFLSSNELRAEGNVNLGLYDQRLALGWVQDNIAAFGGDPSKVTIWGESAGAMSVSAHLLGYGLQSTPLFHGAILESGNPFTSSFASPEAIQPRFDSVVESAGCSGSDDVLACLRGVSFKTFNESASPWSWSPVVDGELISAYPSDVMAQGNFVRVPILVGELLHCVPVANTDEGSAFGSKGINTTEQLVENLGVRYPNLTSDSVSGLLEYYPNDPSQGCPFNTGDGVLSTGLQDKRSNAIYGDIQFGAGRRFLAEQFSAAGQPVYSYRFDQPAENATVQTGTTHFVEVAYVFSYPFKTANTLGTRPGDAELAHLVTSQWISFIVDGTPNNNGVDGAPTWPDYRDGAANFVHRRHGSVIETDDFRKDGIALINGLGWQAGV</sequence>
<dbReference type="InterPro" id="IPR050654">
    <property type="entry name" value="AChE-related_enzymes"/>
</dbReference>
<evidence type="ECO:0000256" key="2">
    <source>
        <dbReference type="ARBA" id="ARBA00022801"/>
    </source>
</evidence>
<accession>A0AAV5GVR3</accession>
<dbReference type="GO" id="GO:0052689">
    <property type="term" value="F:carboxylic ester hydrolase activity"/>
    <property type="evidence" value="ECO:0007669"/>
    <property type="project" value="TreeGrafter"/>
</dbReference>
<dbReference type="EC" id="3.1.1.-" evidence="3"/>
<evidence type="ECO:0000313" key="5">
    <source>
        <dbReference type="EMBL" id="GJN93304.1"/>
    </source>
</evidence>
<protein>
    <recommendedName>
        <fullName evidence="3">Carboxylic ester hydrolase</fullName>
        <ecNumber evidence="3">3.1.1.-</ecNumber>
    </recommendedName>
</protein>
<dbReference type="SUPFAM" id="SSF53474">
    <property type="entry name" value="alpha/beta-Hydrolases"/>
    <property type="match status" value="1"/>
</dbReference>
<evidence type="ECO:0000256" key="3">
    <source>
        <dbReference type="RuleBase" id="RU361235"/>
    </source>
</evidence>
<dbReference type="AlphaFoldDB" id="A0AAV5GVR3"/>
<keyword evidence="6" id="KW-1185">Reference proteome</keyword>
<evidence type="ECO:0000313" key="6">
    <source>
        <dbReference type="Proteomes" id="UP001342314"/>
    </source>
</evidence>
<name>A0AAV5GVR3_9BASI</name>
<dbReference type="InterPro" id="IPR002018">
    <property type="entry name" value="CarbesteraseB"/>
</dbReference>
<gene>
    <name evidence="5" type="ORF">Rhopal_006351-T1</name>
</gene>